<evidence type="ECO:0000313" key="3">
    <source>
        <dbReference type="Proteomes" id="UP000028781"/>
    </source>
</evidence>
<keyword evidence="1" id="KW-0472">Membrane</keyword>
<dbReference type="KEGG" id="mjh:JH146_0685"/>
<proteinExistence type="predicted"/>
<keyword evidence="3" id="KW-1185">Reference proteome</keyword>
<evidence type="ECO:0000256" key="1">
    <source>
        <dbReference type="SAM" id="Phobius"/>
    </source>
</evidence>
<dbReference type="Proteomes" id="UP000028781">
    <property type="component" value="Chromosome"/>
</dbReference>
<reference evidence="2 3" key="1">
    <citation type="journal article" date="2015" name="Int. J. Syst. Evol. Microbiol.">
        <title>M ethanocaldococcus bathoardescens sp. nov., a hyperthermophilic methanogen isolated from a volcanically active deep-sea hydrothermal vent.</title>
        <authorList>
            <person name="Stewart L.C."/>
            <person name="Jung J.H."/>
            <person name="Kim Y.T."/>
            <person name="Kwon S.W."/>
            <person name="Park C.S."/>
            <person name="Holden J.F."/>
        </authorList>
    </citation>
    <scope>NUCLEOTIDE SEQUENCE [LARGE SCALE GENOMIC DNA]</scope>
    <source>
        <strain evidence="2 3">JH146</strain>
    </source>
</reference>
<keyword evidence="1" id="KW-0812">Transmembrane</keyword>
<feature type="transmembrane region" description="Helical" evidence="1">
    <location>
        <begin position="142"/>
        <end position="161"/>
    </location>
</feature>
<protein>
    <submittedName>
        <fullName evidence="2">Uncharacterized protein</fullName>
    </submittedName>
</protein>
<organism evidence="2 3">
    <name type="scientific">Methanocaldococcus bathoardescens</name>
    <dbReference type="NCBI Taxonomy" id="1301915"/>
    <lineage>
        <taxon>Archaea</taxon>
        <taxon>Methanobacteriati</taxon>
        <taxon>Methanobacteriota</taxon>
        <taxon>Methanomada group</taxon>
        <taxon>Methanococci</taxon>
        <taxon>Methanococcales</taxon>
        <taxon>Methanocaldococcaceae</taxon>
        <taxon>Methanocaldococcus</taxon>
    </lineage>
</organism>
<gene>
    <name evidence="2" type="ORF">JH146_0685</name>
</gene>
<name>A0A076LJ28_9EURY</name>
<evidence type="ECO:0000313" key="2">
    <source>
        <dbReference type="EMBL" id="AIJ05534.1"/>
    </source>
</evidence>
<dbReference type="HOGENOM" id="CLU_1718240_0_0_2"/>
<keyword evidence="1" id="KW-1133">Transmembrane helix</keyword>
<sequence>MRVPIHYSNINISIYTILILTAFLGLMSESFAETNAYNITIKNASSGEVLYHKIIPKGKQFYDNKTNGNVHIIINYTPPSNPDTNAGYAHTYKTSDGNIIVNVSIEGDSFNYKSTSYGIYLKITPITYDFSSPSSSPSSTKAPIPLNVYLITTAFFTYILYRKSKNLT</sequence>
<dbReference type="OrthoDB" id="65424at2157"/>
<dbReference type="EMBL" id="CP009149">
    <property type="protein sequence ID" value="AIJ05534.1"/>
    <property type="molecule type" value="Genomic_DNA"/>
</dbReference>
<dbReference type="AlphaFoldDB" id="A0A076LJ28"/>
<accession>A0A076LJ28</accession>
<dbReference type="RefSeq" id="WP_153232492.1">
    <property type="nucleotide sequence ID" value="NZ_CP009149.1"/>
</dbReference>
<dbReference type="GeneID" id="24891287"/>